<keyword evidence="1" id="KW-1133">Transmembrane helix</keyword>
<evidence type="ECO:0000313" key="3">
    <source>
        <dbReference type="Proteomes" id="UP001596406"/>
    </source>
</evidence>
<dbReference type="Pfam" id="PF11667">
    <property type="entry name" value="DUF3267"/>
    <property type="match status" value="1"/>
</dbReference>
<gene>
    <name evidence="2" type="ORF">ACFQHK_08100</name>
</gene>
<sequence length="195" mass="20458">MVPRTESVPPSAPRLDGYRDPTAFTYPRLRLQAAGLVATLLAAVAGMALTAIPRGGSVSVSVGPTAFVGLGLALVATVLAHEGVHAAVARLRGYRITAGLDLRLPGAYVAALEQAIPRRDQVLVALAPLVVLTTLLAPLLLFAEGWLLGAALVGFVMNTAGAVGDVYVAWRALRLPPGTVFYDVSVDEMYVYEPR</sequence>
<feature type="transmembrane region" description="Helical" evidence="1">
    <location>
        <begin position="33"/>
        <end position="52"/>
    </location>
</feature>
<feature type="transmembrane region" description="Helical" evidence="1">
    <location>
        <begin position="147"/>
        <end position="170"/>
    </location>
</feature>
<dbReference type="InterPro" id="IPR021683">
    <property type="entry name" value="DUF3267"/>
</dbReference>
<evidence type="ECO:0000256" key="1">
    <source>
        <dbReference type="SAM" id="Phobius"/>
    </source>
</evidence>
<accession>A0ABD5U7M1</accession>
<keyword evidence="3" id="KW-1185">Reference proteome</keyword>
<feature type="transmembrane region" description="Helical" evidence="1">
    <location>
        <begin position="122"/>
        <end position="141"/>
    </location>
</feature>
<dbReference type="EMBL" id="JBHSXM010000001">
    <property type="protein sequence ID" value="MFC6836470.1"/>
    <property type="molecule type" value="Genomic_DNA"/>
</dbReference>
<reference evidence="2 3" key="1">
    <citation type="journal article" date="2019" name="Int. J. Syst. Evol. Microbiol.">
        <title>The Global Catalogue of Microorganisms (GCM) 10K type strain sequencing project: providing services to taxonomists for standard genome sequencing and annotation.</title>
        <authorList>
            <consortium name="The Broad Institute Genomics Platform"/>
            <consortium name="The Broad Institute Genome Sequencing Center for Infectious Disease"/>
            <person name="Wu L."/>
            <person name="Ma J."/>
        </authorList>
    </citation>
    <scope>NUCLEOTIDE SEQUENCE [LARGE SCALE GENOMIC DNA]</scope>
    <source>
        <strain evidence="2 3">PSRA2</strain>
    </source>
</reference>
<organism evidence="2 3">
    <name type="scientific">Halomarina ordinaria</name>
    <dbReference type="NCBI Taxonomy" id="3033939"/>
    <lineage>
        <taxon>Archaea</taxon>
        <taxon>Methanobacteriati</taxon>
        <taxon>Methanobacteriota</taxon>
        <taxon>Stenosarchaea group</taxon>
        <taxon>Halobacteria</taxon>
        <taxon>Halobacteriales</taxon>
        <taxon>Natronomonadaceae</taxon>
        <taxon>Halomarina</taxon>
    </lineage>
</organism>
<evidence type="ECO:0000313" key="2">
    <source>
        <dbReference type="EMBL" id="MFC6836470.1"/>
    </source>
</evidence>
<dbReference type="AlphaFoldDB" id="A0ABD5U7M1"/>
<comment type="caution">
    <text evidence="2">The sequence shown here is derived from an EMBL/GenBank/DDBJ whole genome shotgun (WGS) entry which is preliminary data.</text>
</comment>
<dbReference type="Proteomes" id="UP001596406">
    <property type="component" value="Unassembled WGS sequence"/>
</dbReference>
<protein>
    <submittedName>
        <fullName evidence="2">DUF3267 domain-containing protein</fullName>
    </submittedName>
</protein>
<keyword evidence="1" id="KW-0472">Membrane</keyword>
<dbReference type="RefSeq" id="WP_304448153.1">
    <property type="nucleotide sequence ID" value="NZ_JARRAH010000001.1"/>
</dbReference>
<name>A0ABD5U7M1_9EURY</name>
<keyword evidence="1" id="KW-0812">Transmembrane</keyword>
<proteinExistence type="predicted"/>
<feature type="transmembrane region" description="Helical" evidence="1">
    <location>
        <begin position="58"/>
        <end position="80"/>
    </location>
</feature>